<proteinExistence type="predicted"/>
<reference evidence="3 4" key="1">
    <citation type="submission" date="2019-06" db="EMBL/GenBank/DDBJ databases">
        <title>Whole genome shotgun sequence of Streptomyces cacaoi subsp. cacaoi NBRC 12748.</title>
        <authorList>
            <person name="Hosoyama A."/>
            <person name="Uohara A."/>
            <person name="Ohji S."/>
            <person name="Ichikawa N."/>
        </authorList>
    </citation>
    <scope>NUCLEOTIDE SEQUENCE [LARGE SCALE GENOMIC DNA]</scope>
    <source>
        <strain evidence="3 4">NBRC 12748</strain>
    </source>
</reference>
<dbReference type="Pfam" id="PF01814">
    <property type="entry name" value="Hemerythrin"/>
    <property type="match status" value="1"/>
</dbReference>
<dbReference type="PANTHER" id="PTHR35585">
    <property type="entry name" value="HHE DOMAIN PROTEIN (AFU_ORTHOLOGUE AFUA_4G00730)"/>
    <property type="match status" value="1"/>
</dbReference>
<dbReference type="CDD" id="cd12108">
    <property type="entry name" value="Hr-like"/>
    <property type="match status" value="1"/>
</dbReference>
<evidence type="ECO:0000313" key="3">
    <source>
        <dbReference type="EMBL" id="GEB51314.1"/>
    </source>
</evidence>
<feature type="domain" description="Hemerythrin-like" evidence="2">
    <location>
        <begin position="83"/>
        <end position="196"/>
    </location>
</feature>
<feature type="region of interest" description="Disordered" evidence="1">
    <location>
        <begin position="1"/>
        <end position="75"/>
    </location>
</feature>
<name>A0A4Y3R165_STRCI</name>
<evidence type="ECO:0000256" key="1">
    <source>
        <dbReference type="SAM" id="MobiDB-lite"/>
    </source>
</evidence>
<accession>A0A4Y3R165</accession>
<keyword evidence="4" id="KW-1185">Reference proteome</keyword>
<feature type="compositionally biased region" description="Basic and acidic residues" evidence="1">
    <location>
        <begin position="48"/>
        <end position="61"/>
    </location>
</feature>
<dbReference type="Gene3D" id="1.20.120.520">
    <property type="entry name" value="nmb1532 protein domain like"/>
    <property type="match status" value="1"/>
</dbReference>
<dbReference type="PANTHER" id="PTHR35585:SF1">
    <property type="entry name" value="HHE DOMAIN PROTEIN (AFU_ORTHOLOGUE AFUA_4G00730)"/>
    <property type="match status" value="1"/>
</dbReference>
<dbReference type="EMBL" id="BJMM01000019">
    <property type="protein sequence ID" value="GEB51314.1"/>
    <property type="molecule type" value="Genomic_DNA"/>
</dbReference>
<sequence length="258" mass="28841">MPAPRAATRTRHTIRTDSPHRTDSPNTDTPNRQPEATPRTDSPNRQPVPKDRTDSPHRQEDSAVSNAVTERAEAAKLPQGDVTAVLLTQHARIRDLFTEVRQAQGEHRKKKFNELRALLAVHETAEEMIVRPAAKKAAGEEEVRARNAEEDEANHILAELEDMDVGSPVFVTKLMEFEHAVSDHAEHEEREEFPALRRSCSDEHLQSMGRRLLRVEKAAPTHPHPGAAGSTAAQWTVGPFAALVDRVKDTIDRDERPS</sequence>
<dbReference type="Proteomes" id="UP000319210">
    <property type="component" value="Unassembled WGS sequence"/>
</dbReference>
<organism evidence="3 4">
    <name type="scientific">Streptomyces cacaoi</name>
    <dbReference type="NCBI Taxonomy" id="1898"/>
    <lineage>
        <taxon>Bacteria</taxon>
        <taxon>Bacillati</taxon>
        <taxon>Actinomycetota</taxon>
        <taxon>Actinomycetes</taxon>
        <taxon>Kitasatosporales</taxon>
        <taxon>Streptomycetaceae</taxon>
        <taxon>Streptomyces</taxon>
    </lineage>
</organism>
<dbReference type="InterPro" id="IPR012312">
    <property type="entry name" value="Hemerythrin-like"/>
</dbReference>
<evidence type="ECO:0000313" key="4">
    <source>
        <dbReference type="Proteomes" id="UP000319210"/>
    </source>
</evidence>
<comment type="caution">
    <text evidence="3">The sequence shown here is derived from an EMBL/GenBank/DDBJ whole genome shotgun (WGS) entry which is preliminary data.</text>
</comment>
<evidence type="ECO:0000259" key="2">
    <source>
        <dbReference type="Pfam" id="PF01814"/>
    </source>
</evidence>
<dbReference type="AlphaFoldDB" id="A0A4Y3R165"/>
<feature type="compositionally biased region" description="Basic and acidic residues" evidence="1">
    <location>
        <begin position="14"/>
        <end position="23"/>
    </location>
</feature>
<feature type="compositionally biased region" description="Polar residues" evidence="1">
    <location>
        <begin position="24"/>
        <end position="45"/>
    </location>
</feature>
<gene>
    <name evidence="3" type="ORF">SCA03_38650</name>
</gene>
<protein>
    <recommendedName>
        <fullName evidence="2">Hemerythrin-like domain-containing protein</fullName>
    </recommendedName>
</protein>